<reference evidence="3" key="1">
    <citation type="journal article" date="2016" name="Mol. Biol. Evol.">
        <title>Comparative Genomics of Early-Diverging Mushroom-Forming Fungi Provides Insights into the Origins of Lignocellulose Decay Capabilities.</title>
        <authorList>
            <person name="Nagy L.G."/>
            <person name="Riley R."/>
            <person name="Tritt A."/>
            <person name="Adam C."/>
            <person name="Daum C."/>
            <person name="Floudas D."/>
            <person name="Sun H."/>
            <person name="Yadav J.S."/>
            <person name="Pangilinan J."/>
            <person name="Larsson K.H."/>
            <person name="Matsuura K."/>
            <person name="Barry K."/>
            <person name="Labutti K."/>
            <person name="Kuo R."/>
            <person name="Ohm R.A."/>
            <person name="Bhattacharya S.S."/>
            <person name="Shirouzu T."/>
            <person name="Yoshinaga Y."/>
            <person name="Martin F.M."/>
            <person name="Grigoriev I.V."/>
            <person name="Hibbett D.S."/>
        </authorList>
    </citation>
    <scope>NUCLEOTIDE SEQUENCE [LARGE SCALE GENOMIC DNA]</scope>
    <source>
        <strain evidence="3">CBS 109695</strain>
    </source>
</reference>
<sequence length="262" mass="28540">MVPAPRKALRMGGRALRSEHCLTLACPGLGRARQRTRQLLPIPGETPVAVLRVQILGCKDLLAKGKDGSSDPFVVVSVLDTHCHTPVIKRDTSPTYLPNTATFEFPLYLSLAHQLGSIELVVWDKDRITKEYLGEAAVLLDSWFRQESDGIFGFDDPANQPYDVPLVSTRASTPATGTAQITLGFVNSPGMLALMELRDVYNELVRRSRPSLVSAPPKASAPCARTNTAPRTKTTAASRLTTATTTTTVTRTRQMERRGRGG</sequence>
<dbReference type="CDD" id="cd00030">
    <property type="entry name" value="C2"/>
    <property type="match status" value="1"/>
</dbReference>
<dbReference type="AlphaFoldDB" id="A0A165WKA5"/>
<dbReference type="InterPro" id="IPR051634">
    <property type="entry name" value="Extended_Synaptotagmin"/>
</dbReference>
<dbReference type="InterPro" id="IPR035892">
    <property type="entry name" value="C2_domain_sf"/>
</dbReference>
<evidence type="ECO:0000259" key="2">
    <source>
        <dbReference type="PROSITE" id="PS50004"/>
    </source>
</evidence>
<evidence type="ECO:0000256" key="1">
    <source>
        <dbReference type="SAM" id="MobiDB-lite"/>
    </source>
</evidence>
<organism evidence="3">
    <name type="scientific">Athelia psychrophila</name>
    <dbReference type="NCBI Taxonomy" id="1759441"/>
    <lineage>
        <taxon>Eukaryota</taxon>
        <taxon>Fungi</taxon>
        <taxon>Dikarya</taxon>
        <taxon>Basidiomycota</taxon>
        <taxon>Agaricomycotina</taxon>
        <taxon>Agaricomycetes</taxon>
        <taxon>Agaricomycetidae</taxon>
        <taxon>Atheliales</taxon>
        <taxon>Atheliaceae</taxon>
        <taxon>Athelia</taxon>
    </lineage>
</organism>
<name>A0A165WKA5_9AGAM</name>
<protein>
    <recommendedName>
        <fullName evidence="2">C2 domain-containing protein</fullName>
    </recommendedName>
</protein>
<dbReference type="EMBL" id="KV417742">
    <property type="protein sequence ID" value="KZP07697.1"/>
    <property type="molecule type" value="Genomic_DNA"/>
</dbReference>
<dbReference type="SMART" id="SM00239">
    <property type="entry name" value="C2"/>
    <property type="match status" value="1"/>
</dbReference>
<dbReference type="Gene3D" id="2.60.40.150">
    <property type="entry name" value="C2 domain"/>
    <property type="match status" value="1"/>
</dbReference>
<feature type="region of interest" description="Disordered" evidence="1">
    <location>
        <begin position="211"/>
        <end position="235"/>
    </location>
</feature>
<proteinExistence type="predicted"/>
<feature type="domain" description="C2" evidence="2">
    <location>
        <begin position="31"/>
        <end position="155"/>
    </location>
</feature>
<gene>
    <name evidence="3" type="ORF">FIBSPDRAFT_278982</name>
</gene>
<dbReference type="OrthoDB" id="67700at2759"/>
<evidence type="ECO:0000313" key="3">
    <source>
        <dbReference type="EMBL" id="KZP07697.1"/>
    </source>
</evidence>
<dbReference type="InterPro" id="IPR000008">
    <property type="entry name" value="C2_dom"/>
</dbReference>
<dbReference type="PANTHER" id="PTHR45761:SF1">
    <property type="entry name" value="EXTENDED SYNAPTOTAGMIN-LIKE PROTEIN 2, ISOFORM C"/>
    <property type="match status" value="1"/>
</dbReference>
<dbReference type="PROSITE" id="PS50004">
    <property type="entry name" value="C2"/>
    <property type="match status" value="1"/>
</dbReference>
<dbReference type="STRING" id="436010.A0A165WKA5"/>
<dbReference type="PANTHER" id="PTHR45761">
    <property type="entry name" value="EXTENDED SYNAPTOTAGMIN-LIKE PROTEIN 2, ISOFORM C"/>
    <property type="match status" value="1"/>
</dbReference>
<dbReference type="SUPFAM" id="SSF49562">
    <property type="entry name" value="C2 domain (Calcium/lipid-binding domain, CaLB)"/>
    <property type="match status" value="1"/>
</dbReference>
<accession>A0A165WKA5</accession>
<dbReference type="Pfam" id="PF00168">
    <property type="entry name" value="C2"/>
    <property type="match status" value="1"/>
</dbReference>